<evidence type="ECO:0000313" key="5">
    <source>
        <dbReference type="EMBL" id="MBA8794163.1"/>
    </source>
</evidence>
<dbReference type="Pfam" id="PF00106">
    <property type="entry name" value="adh_short"/>
    <property type="match status" value="1"/>
</dbReference>
<keyword evidence="2" id="KW-0560">Oxidoreductase</keyword>
<dbReference type="InterPro" id="IPR057326">
    <property type="entry name" value="KR_dom"/>
</dbReference>
<feature type="domain" description="Ketoreductase" evidence="4">
    <location>
        <begin position="16"/>
        <end position="202"/>
    </location>
</feature>
<dbReference type="PANTHER" id="PTHR44196">
    <property type="entry name" value="DEHYDROGENASE/REDUCTASE SDR FAMILY MEMBER 7B"/>
    <property type="match status" value="1"/>
</dbReference>
<dbReference type="GO" id="GO:0016491">
    <property type="term" value="F:oxidoreductase activity"/>
    <property type="evidence" value="ECO:0007669"/>
    <property type="project" value="UniProtKB-KW"/>
</dbReference>
<accession>A0A7W3IS28</accession>
<dbReference type="Proteomes" id="UP000523079">
    <property type="component" value="Unassembled WGS sequence"/>
</dbReference>
<name>A0A7W3IS28_9ACTN</name>
<dbReference type="PANTHER" id="PTHR44196:SF1">
    <property type="entry name" value="DEHYDROGENASE_REDUCTASE SDR FAMILY MEMBER 7B"/>
    <property type="match status" value="1"/>
</dbReference>
<dbReference type="GO" id="GO:0016020">
    <property type="term" value="C:membrane"/>
    <property type="evidence" value="ECO:0007669"/>
    <property type="project" value="TreeGrafter"/>
</dbReference>
<evidence type="ECO:0000256" key="3">
    <source>
        <dbReference type="RuleBase" id="RU000363"/>
    </source>
</evidence>
<protein>
    <submittedName>
        <fullName evidence="5">Short-subunit dehydrogenase</fullName>
    </submittedName>
</protein>
<organism evidence="5 6">
    <name type="scientific">Microlunatus kandeliicorticis</name>
    <dbReference type="NCBI Taxonomy" id="1759536"/>
    <lineage>
        <taxon>Bacteria</taxon>
        <taxon>Bacillati</taxon>
        <taxon>Actinomycetota</taxon>
        <taxon>Actinomycetes</taxon>
        <taxon>Propionibacteriales</taxon>
        <taxon>Propionibacteriaceae</taxon>
        <taxon>Microlunatus</taxon>
    </lineage>
</organism>
<evidence type="ECO:0000256" key="1">
    <source>
        <dbReference type="ARBA" id="ARBA00006484"/>
    </source>
</evidence>
<comment type="similarity">
    <text evidence="1 3">Belongs to the short-chain dehydrogenases/reductases (SDR) family.</text>
</comment>
<gene>
    <name evidence="5" type="ORF">FHX74_001768</name>
</gene>
<dbReference type="PRINTS" id="PR00080">
    <property type="entry name" value="SDRFAMILY"/>
</dbReference>
<dbReference type="EMBL" id="JACGWT010000002">
    <property type="protein sequence ID" value="MBA8794163.1"/>
    <property type="molecule type" value="Genomic_DNA"/>
</dbReference>
<evidence type="ECO:0000256" key="2">
    <source>
        <dbReference type="ARBA" id="ARBA00023002"/>
    </source>
</evidence>
<dbReference type="AlphaFoldDB" id="A0A7W3IS28"/>
<dbReference type="Gene3D" id="3.40.50.720">
    <property type="entry name" value="NAD(P)-binding Rossmann-like Domain"/>
    <property type="match status" value="1"/>
</dbReference>
<proteinExistence type="inferred from homology"/>
<comment type="caution">
    <text evidence="5">The sequence shown here is derived from an EMBL/GenBank/DDBJ whole genome shotgun (WGS) entry which is preliminary data.</text>
</comment>
<reference evidence="5 6" key="1">
    <citation type="submission" date="2020-07" db="EMBL/GenBank/DDBJ databases">
        <title>Sequencing the genomes of 1000 actinobacteria strains.</title>
        <authorList>
            <person name="Klenk H.-P."/>
        </authorList>
    </citation>
    <scope>NUCLEOTIDE SEQUENCE [LARGE SCALE GENOMIC DNA]</scope>
    <source>
        <strain evidence="5 6">DSM 100723</strain>
    </source>
</reference>
<evidence type="ECO:0000313" key="6">
    <source>
        <dbReference type="Proteomes" id="UP000523079"/>
    </source>
</evidence>
<dbReference type="SUPFAM" id="SSF51735">
    <property type="entry name" value="NAD(P)-binding Rossmann-fold domains"/>
    <property type="match status" value="1"/>
</dbReference>
<dbReference type="SMART" id="SM00822">
    <property type="entry name" value="PKS_KR"/>
    <property type="match status" value="1"/>
</dbReference>
<dbReference type="InterPro" id="IPR002347">
    <property type="entry name" value="SDR_fam"/>
</dbReference>
<dbReference type="RefSeq" id="WP_182559670.1">
    <property type="nucleotide sequence ID" value="NZ_JACGWT010000002.1"/>
</dbReference>
<dbReference type="InterPro" id="IPR036291">
    <property type="entry name" value="NAD(P)-bd_dom_sf"/>
</dbReference>
<evidence type="ECO:0000259" key="4">
    <source>
        <dbReference type="SMART" id="SM00822"/>
    </source>
</evidence>
<sequence>MTANRSGLPPLRWAGSTALVTGAAGGMGEHLARGLADRGCALVLADRDTDGLARVAGAIRRARPGIEVDEQSVDLSRPRECRALVEAVRERHPGLNLVFNNAGAALAGRFDELSAEEFDWLIEINLRSPITIVRGLLPSLVTNQNAHVVNTSSVFGLIGPYGQSAYATSKFGLRGFSESLTHELAEVGVGVTTVFPGGIATGIARNARLASAIDTPEARAAVARFDRSALRFPPERAAALILDAAQRRRRTLLIGSDARLIALLSRVAPALFPAVLNRLGRRGARALDAG</sequence>
<keyword evidence="6" id="KW-1185">Reference proteome</keyword>
<dbReference type="PRINTS" id="PR00081">
    <property type="entry name" value="GDHRDH"/>
</dbReference>